<keyword evidence="3" id="KW-0677">Repeat</keyword>
<name>A0A2W4W7C4_9CYAN</name>
<protein>
    <submittedName>
        <fullName evidence="5">Uncharacterized protein</fullName>
    </submittedName>
</protein>
<keyword evidence="4" id="KW-0802">TPR repeat</keyword>
<dbReference type="Gene3D" id="1.25.40.10">
    <property type="entry name" value="Tetratricopeptide repeat domain"/>
    <property type="match status" value="1"/>
</dbReference>
<dbReference type="SUPFAM" id="SSF48452">
    <property type="entry name" value="TPR-like"/>
    <property type="match status" value="1"/>
</dbReference>
<evidence type="ECO:0000256" key="4">
    <source>
        <dbReference type="PROSITE-ProRule" id="PRU00339"/>
    </source>
</evidence>
<dbReference type="AlphaFoldDB" id="A0A2W4W7C4"/>
<comment type="subcellular location">
    <subcellularLocation>
        <location evidence="1">Cytoplasm</location>
    </subcellularLocation>
</comment>
<dbReference type="Pfam" id="PF13424">
    <property type="entry name" value="TPR_12"/>
    <property type="match status" value="2"/>
</dbReference>
<dbReference type="PROSITE" id="PS50005">
    <property type="entry name" value="TPR"/>
    <property type="match status" value="2"/>
</dbReference>
<evidence type="ECO:0000256" key="3">
    <source>
        <dbReference type="ARBA" id="ARBA00022737"/>
    </source>
</evidence>
<proteinExistence type="predicted"/>
<dbReference type="InterPro" id="IPR019734">
    <property type="entry name" value="TPR_rpt"/>
</dbReference>
<dbReference type="PANTHER" id="PTHR45954:SF1">
    <property type="entry name" value="LD33695P"/>
    <property type="match status" value="1"/>
</dbReference>
<dbReference type="GO" id="GO:0001965">
    <property type="term" value="F:G-protein alpha-subunit binding"/>
    <property type="evidence" value="ECO:0007669"/>
    <property type="project" value="TreeGrafter"/>
</dbReference>
<accession>A0A2W4W7C4</accession>
<dbReference type="SMART" id="SM00028">
    <property type="entry name" value="TPR"/>
    <property type="match status" value="5"/>
</dbReference>
<reference evidence="5 6" key="2">
    <citation type="submission" date="2018-06" db="EMBL/GenBank/DDBJ databases">
        <title>Metagenomic assembly of (sub)arctic Cyanobacteria and their associated microbiome from non-axenic cultures.</title>
        <authorList>
            <person name="Baurain D."/>
        </authorList>
    </citation>
    <scope>NUCLEOTIDE SEQUENCE [LARGE SCALE GENOMIC DNA]</scope>
    <source>
        <strain evidence="5">ULC041bin1</strain>
    </source>
</reference>
<keyword evidence="2" id="KW-0963">Cytoplasm</keyword>
<evidence type="ECO:0000256" key="1">
    <source>
        <dbReference type="ARBA" id="ARBA00004496"/>
    </source>
</evidence>
<dbReference type="GO" id="GO:0005092">
    <property type="term" value="F:GDP-dissociation inhibitor activity"/>
    <property type="evidence" value="ECO:0007669"/>
    <property type="project" value="TreeGrafter"/>
</dbReference>
<dbReference type="InterPro" id="IPR011990">
    <property type="entry name" value="TPR-like_helical_dom_sf"/>
</dbReference>
<evidence type="ECO:0000313" key="5">
    <source>
        <dbReference type="EMBL" id="PZO40320.1"/>
    </source>
</evidence>
<dbReference type="PANTHER" id="PTHR45954">
    <property type="entry name" value="LD33695P"/>
    <property type="match status" value="1"/>
</dbReference>
<sequence length="333" mass="37326">MLSQWFLRLRPMTSSTPPIRPTYILADETTVRVPRDPSLLAQAERIAEGYHQCQAAEASQWLKQGLAHLRKGQYIPALALLQQALQSYRNLGDKQRQAKVLLTLASLYYRVADYLWAADYGRQCLRIARELEDDTLIQQTLGHLGNSYRHLGNLQRALEYMGQSLNLAKKMGDRPSEMRSLNNLAMIYRAKGLTRQAATLYEASLMMATTLGDRSTKLQIFQNLGNTYLTLREYPQAISCYERFLTVSDGGEKAGEGAVDNRTTRRVLTQLTLASIAMGDHNRAIVHLQHHLSIACALGDTRGAAALMDDLKTSYMALSEARVVAIHPDFPSI</sequence>
<evidence type="ECO:0000313" key="6">
    <source>
        <dbReference type="Proteomes" id="UP000249081"/>
    </source>
</evidence>
<feature type="repeat" description="TPR" evidence="4">
    <location>
        <begin position="218"/>
        <end position="251"/>
    </location>
</feature>
<feature type="repeat" description="TPR" evidence="4">
    <location>
        <begin position="138"/>
        <end position="171"/>
    </location>
</feature>
<comment type="caution">
    <text evidence="5">The sequence shown here is derived from an EMBL/GenBank/DDBJ whole genome shotgun (WGS) entry which is preliminary data.</text>
</comment>
<dbReference type="Pfam" id="PF13176">
    <property type="entry name" value="TPR_7"/>
    <property type="match status" value="1"/>
</dbReference>
<evidence type="ECO:0000256" key="2">
    <source>
        <dbReference type="ARBA" id="ARBA00022490"/>
    </source>
</evidence>
<organism evidence="5 6">
    <name type="scientific">Shackletoniella antarctica</name>
    <dbReference type="NCBI Taxonomy" id="268115"/>
    <lineage>
        <taxon>Bacteria</taxon>
        <taxon>Bacillati</taxon>
        <taxon>Cyanobacteriota</taxon>
        <taxon>Cyanophyceae</taxon>
        <taxon>Oculatellales</taxon>
        <taxon>Oculatellaceae</taxon>
        <taxon>Shackletoniella</taxon>
    </lineage>
</organism>
<dbReference type="InterPro" id="IPR052386">
    <property type="entry name" value="GPSM"/>
</dbReference>
<gene>
    <name evidence="5" type="ORF">DCF17_12195</name>
</gene>
<reference evidence="6" key="1">
    <citation type="submission" date="2018-04" db="EMBL/GenBank/DDBJ databases">
        <authorList>
            <person name="Cornet L."/>
        </authorList>
    </citation>
    <scope>NUCLEOTIDE SEQUENCE [LARGE SCALE GENOMIC DNA]</scope>
</reference>
<dbReference type="GO" id="GO:0005938">
    <property type="term" value="C:cell cortex"/>
    <property type="evidence" value="ECO:0007669"/>
    <property type="project" value="TreeGrafter"/>
</dbReference>
<dbReference type="EMBL" id="QBMN01000076">
    <property type="protein sequence ID" value="PZO40320.1"/>
    <property type="molecule type" value="Genomic_DNA"/>
</dbReference>
<dbReference type="Proteomes" id="UP000249081">
    <property type="component" value="Unassembled WGS sequence"/>
</dbReference>